<dbReference type="SUPFAM" id="SSF75217">
    <property type="entry name" value="alpha/beta knot"/>
    <property type="match status" value="1"/>
</dbReference>
<feature type="binding site" evidence="5">
    <location>
        <position position="74"/>
    </location>
    <ligand>
        <name>S-adenosyl-L-methionine</name>
        <dbReference type="ChEBI" id="CHEBI:59789"/>
    </ligand>
</feature>
<evidence type="ECO:0000256" key="4">
    <source>
        <dbReference type="ARBA" id="ARBA00038303"/>
    </source>
</evidence>
<dbReference type="InterPro" id="IPR029028">
    <property type="entry name" value="Alpha/beta_knot_MTases"/>
</dbReference>
<dbReference type="GO" id="GO:0070038">
    <property type="term" value="F:rRNA (pseudouridine-N3-)-methyltransferase activity"/>
    <property type="evidence" value="ECO:0007669"/>
    <property type="project" value="UniProtKB-UniRule"/>
</dbReference>
<dbReference type="InterPro" id="IPR003742">
    <property type="entry name" value="RlmH-like"/>
</dbReference>
<evidence type="ECO:0000256" key="5">
    <source>
        <dbReference type="HAMAP-Rule" id="MF_00658"/>
    </source>
</evidence>
<comment type="caution">
    <text evidence="6">The sequence shown here is derived from an EMBL/GenBank/DDBJ whole genome shotgun (WGS) entry which is preliminary data.</text>
</comment>
<comment type="similarity">
    <text evidence="4 5">Belongs to the RNA methyltransferase RlmH family.</text>
</comment>
<dbReference type="HAMAP" id="MF_00658">
    <property type="entry name" value="23SrRNA_methyltr_H"/>
    <property type="match status" value="1"/>
</dbReference>
<protein>
    <recommendedName>
        <fullName evidence="5">Ribosomal RNA large subunit methyltransferase H</fullName>
        <ecNumber evidence="5">2.1.1.177</ecNumber>
    </recommendedName>
    <alternativeName>
        <fullName evidence="5">23S rRNA (pseudouridine1915-N3)-methyltransferase</fullName>
    </alternativeName>
    <alternativeName>
        <fullName evidence="5">23S rRNA m3Psi1915 methyltransferase</fullName>
    </alternativeName>
    <alternativeName>
        <fullName evidence="5">rRNA (pseudouridine-N3-)-methyltransferase RlmH</fullName>
    </alternativeName>
</protein>
<name>A0A0G1BG00_9BACT</name>
<evidence type="ECO:0000256" key="2">
    <source>
        <dbReference type="ARBA" id="ARBA00022679"/>
    </source>
</evidence>
<keyword evidence="2 5" id="KW-0808">Transferase</keyword>
<sequence length="155" mass="17757">MFNIQIITLGKLKETYWKDAEAEYLKRLSPYAKITFTELKEESFTSVNERESIQKKEAEKIVKVAADNSILIALHERGKEMTSPELATLLEKKTEQGLPVTFVIGGPLGLHESILEKANMQLSLSRLTFPHNMVRTILLEQIYRSVMIGKGKYHY</sequence>
<dbReference type="PIRSF" id="PIRSF004505">
    <property type="entry name" value="MT_bac"/>
    <property type="match status" value="1"/>
</dbReference>
<feature type="binding site" evidence="5">
    <location>
        <position position="105"/>
    </location>
    <ligand>
        <name>S-adenosyl-L-methionine</name>
        <dbReference type="ChEBI" id="CHEBI:59789"/>
    </ligand>
</feature>
<dbReference type="GO" id="GO:0005737">
    <property type="term" value="C:cytoplasm"/>
    <property type="evidence" value="ECO:0007669"/>
    <property type="project" value="UniProtKB-SubCell"/>
</dbReference>
<dbReference type="Pfam" id="PF02590">
    <property type="entry name" value="SPOUT_MTase"/>
    <property type="match status" value="1"/>
</dbReference>
<dbReference type="PANTHER" id="PTHR33603">
    <property type="entry name" value="METHYLTRANSFERASE"/>
    <property type="match status" value="1"/>
</dbReference>
<keyword evidence="5" id="KW-0963">Cytoplasm</keyword>
<comment type="catalytic activity">
    <reaction evidence="5">
        <text>pseudouridine(1915) in 23S rRNA + S-adenosyl-L-methionine = N(3)-methylpseudouridine(1915) in 23S rRNA + S-adenosyl-L-homocysteine + H(+)</text>
        <dbReference type="Rhea" id="RHEA:42752"/>
        <dbReference type="Rhea" id="RHEA-COMP:10221"/>
        <dbReference type="Rhea" id="RHEA-COMP:10222"/>
        <dbReference type="ChEBI" id="CHEBI:15378"/>
        <dbReference type="ChEBI" id="CHEBI:57856"/>
        <dbReference type="ChEBI" id="CHEBI:59789"/>
        <dbReference type="ChEBI" id="CHEBI:65314"/>
        <dbReference type="ChEBI" id="CHEBI:74486"/>
        <dbReference type="EC" id="2.1.1.177"/>
    </reaction>
</comment>
<evidence type="ECO:0000256" key="1">
    <source>
        <dbReference type="ARBA" id="ARBA00022603"/>
    </source>
</evidence>
<comment type="function">
    <text evidence="5">Specifically methylates the pseudouridine at position 1915 (m3Psi1915) in 23S rRNA.</text>
</comment>
<evidence type="ECO:0000256" key="3">
    <source>
        <dbReference type="ARBA" id="ARBA00022691"/>
    </source>
</evidence>
<keyword evidence="3 5" id="KW-0949">S-adenosyl-L-methionine</keyword>
<dbReference type="EC" id="2.1.1.177" evidence="5"/>
<dbReference type="PANTHER" id="PTHR33603:SF1">
    <property type="entry name" value="RIBOSOMAL RNA LARGE SUBUNIT METHYLTRANSFERASE H"/>
    <property type="match status" value="1"/>
</dbReference>
<gene>
    <name evidence="5" type="primary">rlmH</name>
    <name evidence="6" type="ORF">UV42_C0012G0039</name>
</gene>
<proteinExistence type="inferred from homology"/>
<dbReference type="PATRIC" id="fig|1619052.3.peg.318"/>
<dbReference type="InterPro" id="IPR029026">
    <property type="entry name" value="tRNA_m1G_MTases_N"/>
</dbReference>
<comment type="subunit">
    <text evidence="5">Homodimer.</text>
</comment>
<evidence type="ECO:0000313" key="7">
    <source>
        <dbReference type="Proteomes" id="UP000033867"/>
    </source>
</evidence>
<keyword evidence="1 5" id="KW-0489">Methyltransferase</keyword>
<keyword evidence="5" id="KW-0698">rRNA processing</keyword>
<evidence type="ECO:0000313" key="6">
    <source>
        <dbReference type="EMBL" id="KKS72212.1"/>
    </source>
</evidence>
<dbReference type="Proteomes" id="UP000033867">
    <property type="component" value="Unassembled WGS sequence"/>
</dbReference>
<accession>A0A0G1BG00</accession>
<dbReference type="CDD" id="cd18081">
    <property type="entry name" value="RlmH-like"/>
    <property type="match status" value="1"/>
</dbReference>
<comment type="subcellular location">
    <subcellularLocation>
        <location evidence="5">Cytoplasm</location>
    </subcellularLocation>
</comment>
<reference evidence="6 7" key="1">
    <citation type="journal article" date="2015" name="Nature">
        <title>rRNA introns, odd ribosomes, and small enigmatic genomes across a large radiation of phyla.</title>
        <authorList>
            <person name="Brown C.T."/>
            <person name="Hug L.A."/>
            <person name="Thomas B.C."/>
            <person name="Sharon I."/>
            <person name="Castelle C.J."/>
            <person name="Singh A."/>
            <person name="Wilkins M.J."/>
            <person name="Williams K.H."/>
            <person name="Banfield J.F."/>
        </authorList>
    </citation>
    <scope>NUCLEOTIDE SEQUENCE [LARGE SCALE GENOMIC DNA]</scope>
</reference>
<dbReference type="Gene3D" id="3.40.1280.10">
    <property type="match status" value="1"/>
</dbReference>
<dbReference type="EMBL" id="LCEK01000012">
    <property type="protein sequence ID" value="KKS72212.1"/>
    <property type="molecule type" value="Genomic_DNA"/>
</dbReference>
<organism evidence="6 7">
    <name type="scientific">Candidatus Magasanikbacteria bacterium GW2011_GWE2_42_7</name>
    <dbReference type="NCBI Taxonomy" id="1619052"/>
    <lineage>
        <taxon>Bacteria</taxon>
        <taxon>Candidatus Magasanikiibacteriota</taxon>
    </lineage>
</organism>
<feature type="binding site" evidence="5">
    <location>
        <begin position="124"/>
        <end position="129"/>
    </location>
    <ligand>
        <name>S-adenosyl-L-methionine</name>
        <dbReference type="ChEBI" id="CHEBI:59789"/>
    </ligand>
</feature>
<dbReference type="AlphaFoldDB" id="A0A0G1BG00"/>